<dbReference type="EMBL" id="JACCFI010000001">
    <property type="protein sequence ID" value="NYG19731.1"/>
    <property type="molecule type" value="Genomic_DNA"/>
</dbReference>
<dbReference type="Pfam" id="PF00815">
    <property type="entry name" value="Histidinol_dh"/>
    <property type="match status" value="1"/>
</dbReference>
<evidence type="ECO:0000256" key="4">
    <source>
        <dbReference type="ARBA" id="ARBA00012965"/>
    </source>
</evidence>
<evidence type="ECO:0000256" key="9">
    <source>
        <dbReference type="ARBA" id="ARBA00023027"/>
    </source>
</evidence>
<keyword evidence="7 12" id="KW-0862">Zinc</keyword>
<dbReference type="SUPFAM" id="SSF53720">
    <property type="entry name" value="ALDH-like"/>
    <property type="match status" value="1"/>
</dbReference>
<comment type="similarity">
    <text evidence="3 12 13 17">Belongs to the histidinol dehydrogenase family.</text>
</comment>
<comment type="cofactor">
    <cofactor evidence="12 16">
        <name>Zn(2+)</name>
        <dbReference type="ChEBI" id="CHEBI:29105"/>
    </cofactor>
    <text evidence="12 16">Binds 1 zinc ion per subunit.</text>
</comment>
<feature type="binding site" evidence="12 16">
    <location>
        <position position="366"/>
    </location>
    <ligand>
        <name>Zn(2+)</name>
        <dbReference type="ChEBI" id="CHEBI:29105"/>
    </ligand>
</feature>
<dbReference type="Proteomes" id="UP000549066">
    <property type="component" value="Unassembled WGS sequence"/>
</dbReference>
<reference evidence="18 19" key="1">
    <citation type="submission" date="2020-07" db="EMBL/GenBank/DDBJ databases">
        <title>Sequencing the genomes of 1000 actinobacteria strains.</title>
        <authorList>
            <person name="Klenk H.-P."/>
        </authorList>
    </citation>
    <scope>NUCLEOTIDE SEQUENCE [LARGE SCALE GENOMIC DNA]</scope>
    <source>
        <strain evidence="18 19">DSM 8598</strain>
    </source>
</reference>
<evidence type="ECO:0000256" key="14">
    <source>
        <dbReference type="PIRSR" id="PIRSR000099-1"/>
    </source>
</evidence>
<keyword evidence="12" id="KW-0028">Amino-acid biosynthesis</keyword>
<evidence type="ECO:0000256" key="6">
    <source>
        <dbReference type="ARBA" id="ARBA00022723"/>
    </source>
</evidence>
<accession>A0A852X0Q9</accession>
<dbReference type="InterPro" id="IPR012131">
    <property type="entry name" value="Hstdl_DH"/>
</dbReference>
<feature type="binding site" evidence="12 15">
    <location>
        <position position="420"/>
    </location>
    <ligand>
        <name>substrate</name>
    </ligand>
</feature>
<evidence type="ECO:0000313" key="18">
    <source>
        <dbReference type="EMBL" id="NYG19731.1"/>
    </source>
</evidence>
<proteinExistence type="inferred from homology"/>
<dbReference type="HAMAP" id="MF_01024">
    <property type="entry name" value="HisD"/>
    <property type="match status" value="1"/>
</dbReference>
<evidence type="ECO:0000256" key="13">
    <source>
        <dbReference type="PIRNR" id="PIRNR000099"/>
    </source>
</evidence>
<feature type="binding site" evidence="12 16">
    <location>
        <position position="263"/>
    </location>
    <ligand>
        <name>Zn(2+)</name>
        <dbReference type="ChEBI" id="CHEBI:29105"/>
    </ligand>
</feature>
<evidence type="ECO:0000313" key="19">
    <source>
        <dbReference type="Proteomes" id="UP000549066"/>
    </source>
</evidence>
<comment type="caution">
    <text evidence="18">The sequence shown here is derived from an EMBL/GenBank/DDBJ whole genome shotgun (WGS) entry which is preliminary data.</text>
</comment>
<feature type="binding site" evidence="12 16">
    <location>
        <position position="425"/>
    </location>
    <ligand>
        <name>Zn(2+)</name>
        <dbReference type="ChEBI" id="CHEBI:29105"/>
    </ligand>
</feature>
<dbReference type="InterPro" id="IPR022695">
    <property type="entry name" value="Histidinol_DH_monofunct"/>
</dbReference>
<evidence type="ECO:0000256" key="17">
    <source>
        <dbReference type="RuleBase" id="RU004175"/>
    </source>
</evidence>
<evidence type="ECO:0000256" key="11">
    <source>
        <dbReference type="ARBA" id="ARBA00049489"/>
    </source>
</evidence>
<comment type="function">
    <text evidence="1 12">Catalyzes the sequential NAD-dependent oxidations of L-histidinol to L-histidinaldehyde and then to L-histidine.</text>
</comment>
<organism evidence="18 19">
    <name type="scientific">Agromyces hippuratus</name>
    <dbReference type="NCBI Taxonomy" id="286438"/>
    <lineage>
        <taxon>Bacteria</taxon>
        <taxon>Bacillati</taxon>
        <taxon>Actinomycetota</taxon>
        <taxon>Actinomycetes</taxon>
        <taxon>Micrococcales</taxon>
        <taxon>Microbacteriaceae</taxon>
        <taxon>Agromyces</taxon>
    </lineage>
</organism>
<feature type="binding site" evidence="12 15">
    <location>
        <position position="333"/>
    </location>
    <ligand>
        <name>substrate</name>
    </ligand>
</feature>
<dbReference type="GO" id="GO:0000105">
    <property type="term" value="P:L-histidine biosynthetic process"/>
    <property type="evidence" value="ECO:0007669"/>
    <property type="project" value="UniProtKB-UniRule"/>
</dbReference>
<dbReference type="GO" id="GO:0004399">
    <property type="term" value="F:histidinol dehydrogenase activity"/>
    <property type="evidence" value="ECO:0007669"/>
    <property type="project" value="UniProtKB-UniRule"/>
</dbReference>
<evidence type="ECO:0000256" key="10">
    <source>
        <dbReference type="ARBA" id="ARBA00023102"/>
    </source>
</evidence>
<feature type="binding site" evidence="12 15">
    <location>
        <position position="241"/>
    </location>
    <ligand>
        <name>substrate</name>
    </ligand>
</feature>
<dbReference type="Gene3D" id="3.40.50.1980">
    <property type="entry name" value="Nitrogenase molybdenum iron protein domain"/>
    <property type="match status" value="2"/>
</dbReference>
<gene>
    <name evidence="12" type="primary">hisD</name>
    <name evidence="18" type="ORF">BJY17_000478</name>
</gene>
<dbReference type="PANTHER" id="PTHR21256:SF2">
    <property type="entry name" value="HISTIDINE BIOSYNTHESIS TRIFUNCTIONAL PROTEIN"/>
    <property type="match status" value="1"/>
</dbReference>
<feature type="binding site" evidence="12 15">
    <location>
        <position position="425"/>
    </location>
    <ligand>
        <name>substrate</name>
    </ligand>
</feature>
<dbReference type="PROSITE" id="PS00611">
    <property type="entry name" value="HISOL_DEHYDROGENASE"/>
    <property type="match status" value="1"/>
</dbReference>
<comment type="caution">
    <text evidence="12">Lacks conserved residue(s) required for the propagation of feature annotation.</text>
</comment>
<dbReference type="FunFam" id="3.40.50.1980:FF:000001">
    <property type="entry name" value="Histidinol dehydrogenase"/>
    <property type="match status" value="1"/>
</dbReference>
<evidence type="ECO:0000256" key="8">
    <source>
        <dbReference type="ARBA" id="ARBA00023002"/>
    </source>
</evidence>
<dbReference type="GO" id="GO:0005829">
    <property type="term" value="C:cytosol"/>
    <property type="evidence" value="ECO:0007669"/>
    <property type="project" value="TreeGrafter"/>
</dbReference>
<dbReference type="CDD" id="cd06572">
    <property type="entry name" value="Histidinol_dh"/>
    <property type="match status" value="1"/>
</dbReference>
<protein>
    <recommendedName>
        <fullName evidence="5 12">Histidinol dehydrogenase</fullName>
        <shortName evidence="12">HDH</shortName>
        <ecNumber evidence="4 12">1.1.1.23</ecNumber>
    </recommendedName>
</protein>
<dbReference type="PIRSF" id="PIRSF000099">
    <property type="entry name" value="Histidinol_dh"/>
    <property type="match status" value="1"/>
</dbReference>
<dbReference type="PRINTS" id="PR00083">
    <property type="entry name" value="HOLDHDRGNASE"/>
</dbReference>
<dbReference type="GO" id="GO:0008270">
    <property type="term" value="F:zinc ion binding"/>
    <property type="evidence" value="ECO:0007669"/>
    <property type="project" value="UniProtKB-UniRule"/>
</dbReference>
<dbReference type="InterPro" id="IPR016161">
    <property type="entry name" value="Ald_DH/histidinol_DH"/>
</dbReference>
<dbReference type="EC" id="1.1.1.23" evidence="4 12"/>
<evidence type="ECO:0000256" key="7">
    <source>
        <dbReference type="ARBA" id="ARBA00022833"/>
    </source>
</evidence>
<evidence type="ECO:0000256" key="1">
    <source>
        <dbReference type="ARBA" id="ARBA00003850"/>
    </source>
</evidence>
<evidence type="ECO:0000256" key="12">
    <source>
        <dbReference type="HAMAP-Rule" id="MF_01024"/>
    </source>
</evidence>
<keyword evidence="6 12" id="KW-0479">Metal-binding</keyword>
<feature type="binding site" evidence="12 15">
    <location>
        <position position="263"/>
    </location>
    <ligand>
        <name>substrate</name>
    </ligand>
</feature>
<dbReference type="NCBIfam" id="TIGR00069">
    <property type="entry name" value="hisD"/>
    <property type="match status" value="1"/>
</dbReference>
<evidence type="ECO:0000256" key="2">
    <source>
        <dbReference type="ARBA" id="ARBA00004940"/>
    </source>
</evidence>
<feature type="binding site" evidence="12 16">
    <location>
        <position position="266"/>
    </location>
    <ligand>
        <name>Zn(2+)</name>
        <dbReference type="ChEBI" id="CHEBI:29105"/>
    </ligand>
</feature>
<name>A0A852X0Q9_9MICO</name>
<evidence type="ECO:0000256" key="16">
    <source>
        <dbReference type="PIRSR" id="PIRSR000099-4"/>
    </source>
</evidence>
<keyword evidence="9 12" id="KW-0520">NAD</keyword>
<comment type="catalytic activity">
    <reaction evidence="11 12">
        <text>L-histidinol + 2 NAD(+) + H2O = L-histidine + 2 NADH + 3 H(+)</text>
        <dbReference type="Rhea" id="RHEA:20641"/>
        <dbReference type="ChEBI" id="CHEBI:15377"/>
        <dbReference type="ChEBI" id="CHEBI:15378"/>
        <dbReference type="ChEBI" id="CHEBI:57540"/>
        <dbReference type="ChEBI" id="CHEBI:57595"/>
        <dbReference type="ChEBI" id="CHEBI:57699"/>
        <dbReference type="ChEBI" id="CHEBI:57945"/>
        <dbReference type="EC" id="1.1.1.23"/>
    </reaction>
</comment>
<dbReference type="InterPro" id="IPR001692">
    <property type="entry name" value="Histidinol_DH_CS"/>
</dbReference>
<keyword evidence="10 12" id="KW-0368">Histidine biosynthesis</keyword>
<dbReference type="Gene3D" id="1.20.5.1300">
    <property type="match status" value="1"/>
</dbReference>
<feature type="active site" description="Proton acceptor" evidence="12 14">
    <location>
        <position position="332"/>
    </location>
</feature>
<dbReference type="RefSeq" id="WP_179549964.1">
    <property type="nucleotide sequence ID" value="NZ_JACCFI010000001.1"/>
</dbReference>
<evidence type="ECO:0000256" key="3">
    <source>
        <dbReference type="ARBA" id="ARBA00010178"/>
    </source>
</evidence>
<feature type="active site" description="Proton acceptor" evidence="12 14">
    <location>
        <position position="333"/>
    </location>
</feature>
<keyword evidence="19" id="KW-1185">Reference proteome</keyword>
<feature type="binding site" evidence="12 15">
    <location>
        <position position="366"/>
    </location>
    <ligand>
        <name>substrate</name>
    </ligand>
</feature>
<dbReference type="AlphaFoldDB" id="A0A852X0Q9"/>
<evidence type="ECO:0000256" key="15">
    <source>
        <dbReference type="PIRSR" id="PIRSR000099-3"/>
    </source>
</evidence>
<feature type="binding site" evidence="12 15">
    <location>
        <position position="266"/>
    </location>
    <ligand>
        <name>substrate</name>
    </ligand>
</feature>
<evidence type="ECO:0000256" key="5">
    <source>
        <dbReference type="ARBA" id="ARBA00016531"/>
    </source>
</evidence>
<dbReference type="UniPathway" id="UPA00031">
    <property type="reaction ID" value="UER00014"/>
</dbReference>
<keyword evidence="8 12" id="KW-0560">Oxidoreductase</keyword>
<dbReference type="GO" id="GO:0051287">
    <property type="term" value="F:NAD binding"/>
    <property type="evidence" value="ECO:0007669"/>
    <property type="project" value="InterPro"/>
</dbReference>
<comment type="pathway">
    <text evidence="2 12">Amino-acid biosynthesis; L-histidine biosynthesis; L-histidine from 5-phospho-alpha-D-ribose 1-diphosphate: step 9/9.</text>
</comment>
<sequence length="435" mass="44965">MLRTIDLRGTRPSTAGLLALVPRAATDVSAALDAARSIIDEVREHGETALLDQAERFDGVRPSAVRVPADELAAALEGLAPEIRAAALQTIERVRSASEAQVPAPQTTVLAAGAIVEQRWQPVARVGLYVPGGKAVYPSSVIMNVVPAQVAGVRSIALASPAQSEFDGRIHPTIAGIAALLGITEVYAMGGAGAIGAFAYGVDGIGLDPVQRVTGPGNVFVAAAKRVVQSVTGIDAEAGPTDILVIADDSADPDFVAADLVSQAEHDELAAAVLVTDSPELAARVAERLEARVTATKHSARVREAIDGVQSAIVLVDDLEQAADFANAFGPEHLEIQVRDVDATLARIENAGAIFVGSFSPVSLGDYAAGSNHVLPTGGQARHASGLSAATFLRPQQVVRYDEQALREVAPVIAALSTEEDLPAHGEAVTARFPG</sequence>
<dbReference type="PANTHER" id="PTHR21256">
    <property type="entry name" value="HISTIDINOL DEHYDROGENASE HDH"/>
    <property type="match status" value="1"/>
</dbReference>